<evidence type="ECO:0000313" key="2">
    <source>
        <dbReference type="Proteomes" id="UP000268014"/>
    </source>
</evidence>
<keyword evidence="2" id="KW-1185">Reference proteome</keyword>
<evidence type="ECO:0000313" key="1">
    <source>
        <dbReference type="EMBL" id="VDO90308.1"/>
    </source>
</evidence>
<sequence>MCFTSGRFIPGCAAYPTFTQNLDNRMELILVLTTQAERLHNEESKAEEKEVCTIWQELITEPLARQRRELTMNHLRPLIVFEFLPTNSQKSGPCFRVPGTST</sequence>
<dbReference type="AlphaFoldDB" id="A0A0N4XAW7"/>
<dbReference type="WBParaSite" id="HPLM_0002151201-mRNA-1">
    <property type="protein sequence ID" value="HPLM_0002151201-mRNA-1"/>
    <property type="gene ID" value="HPLM_0002151201"/>
</dbReference>
<name>A0A0N4XAW7_HAEPC</name>
<reference evidence="3" key="1">
    <citation type="submission" date="2017-02" db="UniProtKB">
        <authorList>
            <consortium name="WormBaseParasite"/>
        </authorList>
    </citation>
    <scope>IDENTIFICATION</scope>
</reference>
<dbReference type="Proteomes" id="UP000268014">
    <property type="component" value="Unassembled WGS sequence"/>
</dbReference>
<evidence type="ECO:0000313" key="3">
    <source>
        <dbReference type="WBParaSite" id="HPLM_0002151201-mRNA-1"/>
    </source>
</evidence>
<gene>
    <name evidence="1" type="ORF">HPLM_LOCUS21501</name>
</gene>
<dbReference type="EMBL" id="UZAF01023525">
    <property type="protein sequence ID" value="VDO90308.1"/>
    <property type="molecule type" value="Genomic_DNA"/>
</dbReference>
<protein>
    <submittedName>
        <fullName evidence="1 3">Uncharacterized protein</fullName>
    </submittedName>
</protein>
<proteinExistence type="predicted"/>
<accession>A0A0N4XAW7</accession>
<reference evidence="1 2" key="2">
    <citation type="submission" date="2018-11" db="EMBL/GenBank/DDBJ databases">
        <authorList>
            <consortium name="Pathogen Informatics"/>
        </authorList>
    </citation>
    <scope>NUCLEOTIDE SEQUENCE [LARGE SCALE GENOMIC DNA]</scope>
    <source>
        <strain evidence="1 2">MHpl1</strain>
    </source>
</reference>
<organism evidence="3">
    <name type="scientific">Haemonchus placei</name>
    <name type="common">Barber's pole worm</name>
    <dbReference type="NCBI Taxonomy" id="6290"/>
    <lineage>
        <taxon>Eukaryota</taxon>
        <taxon>Metazoa</taxon>
        <taxon>Ecdysozoa</taxon>
        <taxon>Nematoda</taxon>
        <taxon>Chromadorea</taxon>
        <taxon>Rhabditida</taxon>
        <taxon>Rhabditina</taxon>
        <taxon>Rhabditomorpha</taxon>
        <taxon>Strongyloidea</taxon>
        <taxon>Trichostrongylidae</taxon>
        <taxon>Haemonchus</taxon>
    </lineage>
</organism>